<dbReference type="GO" id="GO:0004559">
    <property type="term" value="F:alpha-mannosidase activity"/>
    <property type="evidence" value="ECO:0007669"/>
    <property type="project" value="InterPro"/>
</dbReference>
<keyword evidence="10" id="KW-1185">Reference proteome</keyword>
<evidence type="ECO:0000256" key="1">
    <source>
        <dbReference type="ARBA" id="ARBA00009792"/>
    </source>
</evidence>
<dbReference type="Gene3D" id="2.70.98.30">
    <property type="entry name" value="Golgi alpha-mannosidase II, domain 4"/>
    <property type="match status" value="1"/>
</dbReference>
<dbReference type="FunFam" id="3.20.110.10:FF:000001">
    <property type="entry name" value="Alpha-mannosidase"/>
    <property type="match status" value="1"/>
</dbReference>
<evidence type="ECO:0000256" key="2">
    <source>
        <dbReference type="ARBA" id="ARBA00022723"/>
    </source>
</evidence>
<dbReference type="InterPro" id="IPR037094">
    <property type="entry name" value="Glyco_hydro_38_cen_sf"/>
</dbReference>
<evidence type="ECO:0000256" key="4">
    <source>
        <dbReference type="ARBA" id="ARBA00022833"/>
    </source>
</evidence>
<keyword evidence="6 7" id="KW-0326">Glycosidase</keyword>
<comment type="caution">
    <text evidence="9">The sequence shown here is derived from an EMBL/GenBank/DDBJ whole genome shotgun (WGS) entry which is preliminary data.</text>
</comment>
<keyword evidence="5" id="KW-1015">Disulfide bond</keyword>
<gene>
    <name evidence="9" type="ORF">QR680_015614</name>
</gene>
<dbReference type="FunFam" id="1.20.1270.50:FF:000002">
    <property type="entry name" value="Alpha-mannosidase"/>
    <property type="match status" value="1"/>
</dbReference>
<dbReference type="Pfam" id="PF07748">
    <property type="entry name" value="Glyco_hydro_38C"/>
    <property type="match status" value="1"/>
</dbReference>
<evidence type="ECO:0000256" key="6">
    <source>
        <dbReference type="ARBA" id="ARBA00023295"/>
    </source>
</evidence>
<feature type="signal peptide" evidence="7">
    <location>
        <begin position="1"/>
        <end position="19"/>
    </location>
</feature>
<dbReference type="FunFam" id="2.70.98.30:FF:000003">
    <property type="entry name" value="Alpha-mannosidase"/>
    <property type="match status" value="1"/>
</dbReference>
<dbReference type="Gene3D" id="3.20.110.10">
    <property type="entry name" value="Glycoside hydrolase 38, N terminal domain"/>
    <property type="match status" value="1"/>
</dbReference>
<evidence type="ECO:0000256" key="7">
    <source>
        <dbReference type="RuleBase" id="RU361199"/>
    </source>
</evidence>
<dbReference type="SUPFAM" id="SSF88688">
    <property type="entry name" value="Families 57/38 glycoside transferase middle domain"/>
    <property type="match status" value="1"/>
</dbReference>
<dbReference type="GO" id="GO:0046872">
    <property type="term" value="F:metal ion binding"/>
    <property type="evidence" value="ECO:0007669"/>
    <property type="project" value="UniProtKB-KW"/>
</dbReference>
<dbReference type="AlphaFoldDB" id="A0AA39LKK1"/>
<dbReference type="InterPro" id="IPR028995">
    <property type="entry name" value="Glyco_hydro_57/38_cen_sf"/>
</dbReference>
<dbReference type="InterPro" id="IPR050843">
    <property type="entry name" value="Glycosyl_Hydrlase_38"/>
</dbReference>
<dbReference type="SUPFAM" id="SSF88713">
    <property type="entry name" value="Glycoside hydrolase/deacetylase"/>
    <property type="match status" value="1"/>
</dbReference>
<dbReference type="InterPro" id="IPR011013">
    <property type="entry name" value="Gal_mutarotase_sf_dom"/>
</dbReference>
<dbReference type="SMART" id="SM00872">
    <property type="entry name" value="Alpha-mann_mid"/>
    <property type="match status" value="1"/>
</dbReference>
<evidence type="ECO:0000256" key="5">
    <source>
        <dbReference type="ARBA" id="ARBA00023157"/>
    </source>
</evidence>
<evidence type="ECO:0000259" key="8">
    <source>
        <dbReference type="SMART" id="SM00872"/>
    </source>
</evidence>
<dbReference type="SUPFAM" id="SSF74650">
    <property type="entry name" value="Galactose mutarotase-like"/>
    <property type="match status" value="1"/>
</dbReference>
<dbReference type="InterPro" id="IPR013780">
    <property type="entry name" value="Glyco_hydro_b"/>
</dbReference>
<dbReference type="Gene3D" id="1.20.1270.50">
    <property type="entry name" value="Glycoside hydrolase family 38, central domain"/>
    <property type="match status" value="2"/>
</dbReference>
<dbReference type="InterPro" id="IPR011682">
    <property type="entry name" value="Glyco_hydro_38_C"/>
</dbReference>
<dbReference type="PANTHER" id="PTHR11607:SF3">
    <property type="entry name" value="LYSOSOMAL ALPHA-MANNOSIDASE"/>
    <property type="match status" value="1"/>
</dbReference>
<dbReference type="EMBL" id="JAUCMV010000004">
    <property type="protein sequence ID" value="KAK0401146.1"/>
    <property type="molecule type" value="Genomic_DNA"/>
</dbReference>
<keyword evidence="4 7" id="KW-0862">Zinc</keyword>
<dbReference type="GO" id="GO:0030246">
    <property type="term" value="F:carbohydrate binding"/>
    <property type="evidence" value="ECO:0007669"/>
    <property type="project" value="InterPro"/>
</dbReference>
<evidence type="ECO:0000313" key="10">
    <source>
        <dbReference type="Proteomes" id="UP001175271"/>
    </source>
</evidence>
<dbReference type="Pfam" id="PF09261">
    <property type="entry name" value="Alpha-mann_mid"/>
    <property type="match status" value="1"/>
</dbReference>
<dbReference type="InterPro" id="IPR000602">
    <property type="entry name" value="Glyco_hydro_38_N"/>
</dbReference>
<comment type="similarity">
    <text evidence="1 7">Belongs to the glycosyl hydrolase 38 family.</text>
</comment>
<evidence type="ECO:0000313" key="9">
    <source>
        <dbReference type="EMBL" id="KAK0401146.1"/>
    </source>
</evidence>
<evidence type="ECO:0000256" key="3">
    <source>
        <dbReference type="ARBA" id="ARBA00022801"/>
    </source>
</evidence>
<name>A0AA39LKK1_9BILA</name>
<dbReference type="GO" id="GO:0006013">
    <property type="term" value="P:mannose metabolic process"/>
    <property type="evidence" value="ECO:0007669"/>
    <property type="project" value="InterPro"/>
</dbReference>
<dbReference type="CDD" id="cd10810">
    <property type="entry name" value="GH38N_AMII_LAM_like"/>
    <property type="match status" value="1"/>
</dbReference>
<feature type="domain" description="Glycoside hydrolase family 38 central" evidence="8">
    <location>
        <begin position="355"/>
        <end position="430"/>
    </location>
</feature>
<keyword evidence="3 7" id="KW-0378">Hydrolase</keyword>
<dbReference type="InterPro" id="IPR015341">
    <property type="entry name" value="Glyco_hydro_38_cen"/>
</dbReference>
<organism evidence="9 10">
    <name type="scientific">Steinernema hermaphroditum</name>
    <dbReference type="NCBI Taxonomy" id="289476"/>
    <lineage>
        <taxon>Eukaryota</taxon>
        <taxon>Metazoa</taxon>
        <taxon>Ecdysozoa</taxon>
        <taxon>Nematoda</taxon>
        <taxon>Chromadorea</taxon>
        <taxon>Rhabditida</taxon>
        <taxon>Tylenchina</taxon>
        <taxon>Panagrolaimomorpha</taxon>
        <taxon>Strongyloidoidea</taxon>
        <taxon>Steinernematidae</taxon>
        <taxon>Steinernema</taxon>
    </lineage>
</organism>
<dbReference type="Proteomes" id="UP001175271">
    <property type="component" value="Unassembled WGS sequence"/>
</dbReference>
<dbReference type="Gene3D" id="2.60.40.1180">
    <property type="entry name" value="Golgi alpha-mannosidase II"/>
    <property type="match status" value="1"/>
</dbReference>
<keyword evidence="2 7" id="KW-0479">Metal-binding</keyword>
<proteinExistence type="inferred from homology"/>
<accession>A0AA39LKK1</accession>
<dbReference type="GO" id="GO:0005764">
    <property type="term" value="C:lysosome"/>
    <property type="evidence" value="ECO:0007669"/>
    <property type="project" value="TreeGrafter"/>
</dbReference>
<reference evidence="9" key="1">
    <citation type="submission" date="2023-06" db="EMBL/GenBank/DDBJ databases">
        <title>Genomic analysis of the entomopathogenic nematode Steinernema hermaphroditum.</title>
        <authorList>
            <person name="Schwarz E.M."/>
            <person name="Heppert J.K."/>
            <person name="Baniya A."/>
            <person name="Schwartz H.T."/>
            <person name="Tan C.-H."/>
            <person name="Antoshechkin I."/>
            <person name="Sternberg P.W."/>
            <person name="Goodrich-Blair H."/>
            <person name="Dillman A.R."/>
        </authorList>
    </citation>
    <scope>NUCLEOTIDE SEQUENCE</scope>
    <source>
        <strain evidence="9">PS9179</strain>
        <tissue evidence="9">Whole animal</tissue>
    </source>
</reference>
<dbReference type="InterPro" id="IPR027291">
    <property type="entry name" value="Glyco_hydro_38_N_sf"/>
</dbReference>
<feature type="chain" id="PRO_5041482451" description="Alpha-mannosidase" evidence="7">
    <location>
        <begin position="20"/>
        <end position="984"/>
    </location>
</feature>
<protein>
    <recommendedName>
        <fullName evidence="7">Alpha-mannosidase</fullName>
        <ecNumber evidence="7">3.2.1.-</ecNumber>
    </recommendedName>
</protein>
<dbReference type="Pfam" id="PF01074">
    <property type="entry name" value="Glyco_hydro_38N"/>
    <property type="match status" value="1"/>
</dbReference>
<dbReference type="InterPro" id="IPR011330">
    <property type="entry name" value="Glyco_hydro/deAcase_b/a-brl"/>
</dbReference>
<sequence>MRRQALVVALLPIVFYASAEKCSWQNCPSYSENKDVLNVHLICHTHDDLGWLKTVDQYFWGSERELFAVGVQYIYNTVLDELEKDPSRRFSFAETGFLWRWMITQTGNQQQRLRKLIQNGQIEIIGGGWVQNDEAAAHYSEIVDQMGWGLRYLNDSFGECAKPKVAWQIDPFGHSKEFANLCSKFGFDALFFARMHYLEKAKRMKEQNLDFIWETSPDLKTGILTGAFHHHYSPPPGFCFDRVCVDDPIMDNKELEGYNVDEKVGRFVDYVQNERTMQRHNHIMLLMGDDFQYTNANTWYSNLDKLIKYVNEKANKTVKVFYSTPSCYVDAVMNSGVHFETKTDDLFPYATGEHSFWTGYFTSRPTFKRYIRESHAYLQLLKKLDAFAFPQQGADGTLSKLSRATSLVEHHDAITGTARQTVTDDYSKQLSIGRHQGTERLDAIVDKLTTKGSSTTSHLPTQKVCLINETTCDVSQKSADFTVTIYNAYTQPMSRVVRAPLYEKGAKVYNQHGVEIHSEVVKSFLTNQLPLAGRAPYELQFAATIQPLGFVTYFVKSGQNSYKQKLQADHKSATRRWKNLEAQETTASNGAIELTFDSNGFLKSYTDTASKMTKPLKQEYLFYHGMGDGMGQPTGAYVFRPNGTEPIAVSQTATLKIVKTEMMIEIRQIFSSWVSQVIRMEANKKLIEFQWTVGPIPKEKINPIAKEVITRFTTDINSNGVFYTDSNGRQMMKRTRYFAADYTYENTEPISANYYPITSMIYIEDKASQLTIFTDRSQGGSSLKDRQVELMVHRRAFHDDNFGVAEPLDEPGRTGRGLVATGSHFLLFGEGEEAKVSRKVLAQQIFHEPFVTFGELSTPIQQYITERKTEFSGLATSLPTHINILSLEVVEENILTLRLEHILESADDKLNSKPIVVDLTGLFSTFDIISAEELTLGANERIRQSDSDTSSGRAINKLSRKNNFGVKMSPMDIKTFRVEVRSRQ</sequence>
<dbReference type="PANTHER" id="PTHR11607">
    <property type="entry name" value="ALPHA-MANNOSIDASE"/>
    <property type="match status" value="1"/>
</dbReference>
<keyword evidence="7" id="KW-0732">Signal</keyword>
<comment type="cofactor">
    <cofactor evidence="7">
        <name>Zn(2+)</name>
        <dbReference type="ChEBI" id="CHEBI:29105"/>
    </cofactor>
    <text evidence="7">Binds 1 zinc ion per subunit.</text>
</comment>
<dbReference type="EC" id="3.2.1.-" evidence="7"/>
<dbReference type="Gene3D" id="2.60.40.1360">
    <property type="match status" value="1"/>
</dbReference>